<proteinExistence type="predicted"/>
<dbReference type="Proteomes" id="UP001176806">
    <property type="component" value="Unassembled WGS sequence"/>
</dbReference>
<keyword evidence="1" id="KW-0472">Membrane</keyword>
<name>A0ABT8WSK0_9FLAO</name>
<protein>
    <submittedName>
        <fullName evidence="2">Uncharacterized protein</fullName>
    </submittedName>
</protein>
<feature type="transmembrane region" description="Helical" evidence="1">
    <location>
        <begin position="162"/>
        <end position="184"/>
    </location>
</feature>
<feature type="transmembrane region" description="Helical" evidence="1">
    <location>
        <begin position="60"/>
        <end position="78"/>
    </location>
</feature>
<evidence type="ECO:0000256" key="1">
    <source>
        <dbReference type="SAM" id="Phobius"/>
    </source>
</evidence>
<dbReference type="EMBL" id="JAUOEL010000006">
    <property type="protein sequence ID" value="MDO5975851.1"/>
    <property type="molecule type" value="Genomic_DNA"/>
</dbReference>
<gene>
    <name evidence="2" type="ORF">Q4Q40_16770</name>
</gene>
<keyword evidence="1" id="KW-1133">Transmembrane helix</keyword>
<organism evidence="2 3">
    <name type="scientific">Flavivirga jejuensis</name>
    <dbReference type="NCBI Taxonomy" id="870487"/>
    <lineage>
        <taxon>Bacteria</taxon>
        <taxon>Pseudomonadati</taxon>
        <taxon>Bacteroidota</taxon>
        <taxon>Flavobacteriia</taxon>
        <taxon>Flavobacteriales</taxon>
        <taxon>Flavobacteriaceae</taxon>
        <taxon>Flavivirga</taxon>
    </lineage>
</organism>
<feature type="transmembrane region" description="Helical" evidence="1">
    <location>
        <begin position="20"/>
        <end position="40"/>
    </location>
</feature>
<sequence length="216" mass="25766">MTIKETFRDLYKSVSSNKSLLVLLLVTDFMFLILHTLYVHNIIDGNPYFSIELDLGYSEFYQYMKEFWIFMLFLFITLRKKHVIYFVWALFFLYLLLDDSLAIHENFGKYLKGYFNMQPRFNLRPQDFGEVLVSFSVGFLFLILFLFSYFRIDIKGKKVTKNIFVLVLLLVFFGVFIDLLHIAIPYHSNRFSLVEDGGEMFAMSLILCYAFYLNKE</sequence>
<feature type="transmembrane region" description="Helical" evidence="1">
    <location>
        <begin position="196"/>
        <end position="213"/>
    </location>
</feature>
<feature type="transmembrane region" description="Helical" evidence="1">
    <location>
        <begin position="85"/>
        <end position="103"/>
    </location>
</feature>
<comment type="caution">
    <text evidence="2">The sequence shown here is derived from an EMBL/GenBank/DDBJ whole genome shotgun (WGS) entry which is preliminary data.</text>
</comment>
<evidence type="ECO:0000313" key="3">
    <source>
        <dbReference type="Proteomes" id="UP001176806"/>
    </source>
</evidence>
<accession>A0ABT8WSK0</accession>
<evidence type="ECO:0000313" key="2">
    <source>
        <dbReference type="EMBL" id="MDO5975851.1"/>
    </source>
</evidence>
<reference evidence="2" key="1">
    <citation type="submission" date="2023-07" db="EMBL/GenBank/DDBJ databases">
        <title>Two novel species in the genus Flavivirga.</title>
        <authorList>
            <person name="Kwon K."/>
        </authorList>
    </citation>
    <scope>NUCLEOTIDE SEQUENCE</scope>
    <source>
        <strain evidence="2">KACC 14158</strain>
    </source>
</reference>
<dbReference type="RefSeq" id="WP_303303086.1">
    <property type="nucleotide sequence ID" value="NZ_BAABDA010000046.1"/>
</dbReference>
<feature type="transmembrane region" description="Helical" evidence="1">
    <location>
        <begin position="131"/>
        <end position="150"/>
    </location>
</feature>
<keyword evidence="3" id="KW-1185">Reference proteome</keyword>
<keyword evidence="1" id="KW-0812">Transmembrane</keyword>